<reference evidence="17 18" key="1">
    <citation type="submission" date="2016-05" db="EMBL/GenBank/DDBJ databases">
        <title>A degradative enzymes factory behind the ericoid mycorrhizal symbiosis.</title>
        <authorList>
            <consortium name="DOE Joint Genome Institute"/>
            <person name="Martino E."/>
            <person name="Morin E."/>
            <person name="Grelet G."/>
            <person name="Kuo A."/>
            <person name="Kohler A."/>
            <person name="Daghino S."/>
            <person name="Barry K."/>
            <person name="Choi C."/>
            <person name="Cichocki N."/>
            <person name="Clum A."/>
            <person name="Copeland A."/>
            <person name="Hainaut M."/>
            <person name="Haridas S."/>
            <person name="Labutti K."/>
            <person name="Lindquist E."/>
            <person name="Lipzen A."/>
            <person name="Khouja H.-R."/>
            <person name="Murat C."/>
            <person name="Ohm R."/>
            <person name="Olson A."/>
            <person name="Spatafora J."/>
            <person name="Veneault-Fourrey C."/>
            <person name="Henrissat B."/>
            <person name="Grigoriev I."/>
            <person name="Martin F."/>
            <person name="Perotto S."/>
        </authorList>
    </citation>
    <scope>NUCLEOTIDE SEQUENCE [LARGE SCALE GENOMIC DNA]</scope>
    <source>
        <strain evidence="17 18">UAMH 7357</strain>
    </source>
</reference>
<comment type="subcellular location">
    <subcellularLocation>
        <location evidence="1">Secreted</location>
    </subcellularLocation>
</comment>
<dbReference type="PANTHER" id="PTHR31884:SF9">
    <property type="entry name" value="ENDOPOLYGALACTURONASE D-RELATED"/>
    <property type="match status" value="1"/>
</dbReference>
<dbReference type="GO" id="GO:0005576">
    <property type="term" value="C:extracellular region"/>
    <property type="evidence" value="ECO:0007669"/>
    <property type="project" value="UniProtKB-SubCell"/>
</dbReference>
<evidence type="ECO:0000256" key="13">
    <source>
        <dbReference type="ARBA" id="ARBA00037707"/>
    </source>
</evidence>
<dbReference type="Proteomes" id="UP000235672">
    <property type="component" value="Unassembled WGS sequence"/>
</dbReference>
<dbReference type="PANTHER" id="PTHR31884">
    <property type="entry name" value="POLYGALACTURONASE"/>
    <property type="match status" value="1"/>
</dbReference>
<dbReference type="PROSITE" id="PS51257">
    <property type="entry name" value="PROKAR_LIPOPROTEIN"/>
    <property type="match status" value="1"/>
</dbReference>
<name>A0A2J6Q587_9HELO</name>
<dbReference type="PROSITE" id="PS00502">
    <property type="entry name" value="POLYGALACTURONASE"/>
    <property type="match status" value="1"/>
</dbReference>
<evidence type="ECO:0000256" key="11">
    <source>
        <dbReference type="ARBA" id="ARBA00023316"/>
    </source>
</evidence>
<evidence type="ECO:0000256" key="3">
    <source>
        <dbReference type="ARBA" id="ARBA00012736"/>
    </source>
</evidence>
<keyword evidence="11" id="KW-0961">Cell wall biogenesis/degradation</keyword>
<protein>
    <recommendedName>
        <fullName evidence="3">endo-polygalacturonase</fullName>
        <ecNumber evidence="3">3.2.1.15</ecNumber>
    </recommendedName>
</protein>
<sequence>MLARMMKQFLFLGALAAPLVLGCDKASTDPCASAFTASAAAAITFCETYTKSTVTATTSLPAFATYCLNSSKKISSACTCLLGTAASGTVATTTCTASVYAQITSAVASCTNIVLENISAPASSTIDLTGLRSGSKVTFAGKTTFGTTKNSDFNPVEIGGTDVTITGASGHIIDGNGQAYWDGKGSNGGISKPDHFIVLDKMVGGTIKDLYIQNWPVHCFDITKCNLMTITGLTLNNTAGYAANSISGGLPAAHNSDGFDISSTTNLVLSDTTVLNQDDCVAVTSGSNITVTGMTCSGGHGLSIGSVGGKSDNTVTGVTFSNSKVSNSQNGCRIKTNSGTTGSITDIVYENIALSGISIYGIDVQQDYLNGGPTGTPTNGVIINGVTFTNVTGIATSTGTDYYILCGSGSCSNFSFKDVDITGGGIASSCNYPSTGCP</sequence>
<dbReference type="InterPro" id="IPR011050">
    <property type="entry name" value="Pectin_lyase_fold/virulence"/>
</dbReference>
<evidence type="ECO:0000313" key="18">
    <source>
        <dbReference type="Proteomes" id="UP000235672"/>
    </source>
</evidence>
<dbReference type="Gene3D" id="2.160.20.10">
    <property type="entry name" value="Single-stranded right-handed beta-helix, Pectin lyase-like"/>
    <property type="match status" value="1"/>
</dbReference>
<dbReference type="AlphaFoldDB" id="A0A2J6Q587"/>
<accession>A0A2J6Q587</accession>
<dbReference type="InterPro" id="IPR012334">
    <property type="entry name" value="Pectin_lyas_fold"/>
</dbReference>
<dbReference type="GO" id="GO:0045490">
    <property type="term" value="P:pectin catabolic process"/>
    <property type="evidence" value="ECO:0007669"/>
    <property type="project" value="TreeGrafter"/>
</dbReference>
<evidence type="ECO:0000256" key="15">
    <source>
        <dbReference type="RuleBase" id="RU361169"/>
    </source>
</evidence>
<evidence type="ECO:0000256" key="5">
    <source>
        <dbReference type="ARBA" id="ARBA00022729"/>
    </source>
</evidence>
<evidence type="ECO:0000256" key="7">
    <source>
        <dbReference type="ARBA" id="ARBA00022801"/>
    </source>
</evidence>
<evidence type="ECO:0000256" key="4">
    <source>
        <dbReference type="ARBA" id="ARBA00022525"/>
    </source>
</evidence>
<keyword evidence="5 16" id="KW-0732">Signal</keyword>
<evidence type="ECO:0000256" key="14">
    <source>
        <dbReference type="PROSITE-ProRule" id="PRU10052"/>
    </source>
</evidence>
<dbReference type="SMART" id="SM00710">
    <property type="entry name" value="PbH1"/>
    <property type="match status" value="8"/>
</dbReference>
<evidence type="ECO:0000256" key="2">
    <source>
        <dbReference type="ARBA" id="ARBA00008834"/>
    </source>
</evidence>
<keyword evidence="7 15" id="KW-0378">Hydrolase</keyword>
<evidence type="ECO:0000256" key="10">
    <source>
        <dbReference type="ARBA" id="ARBA00023295"/>
    </source>
</evidence>
<dbReference type="GO" id="GO:0004650">
    <property type="term" value="F:polygalacturonase activity"/>
    <property type="evidence" value="ECO:0007669"/>
    <property type="project" value="UniProtKB-EC"/>
</dbReference>
<feature type="active site" evidence="14">
    <location>
        <position position="300"/>
    </location>
</feature>
<keyword evidence="6" id="KW-0677">Repeat</keyword>
<dbReference type="EMBL" id="KZ613481">
    <property type="protein sequence ID" value="PMD21344.1"/>
    <property type="molecule type" value="Genomic_DNA"/>
</dbReference>
<evidence type="ECO:0000313" key="17">
    <source>
        <dbReference type="EMBL" id="PMD21344.1"/>
    </source>
</evidence>
<dbReference type="EC" id="3.2.1.15" evidence="3"/>
<keyword evidence="10 15" id="KW-0326">Glycosidase</keyword>
<evidence type="ECO:0000256" key="6">
    <source>
        <dbReference type="ARBA" id="ARBA00022737"/>
    </source>
</evidence>
<dbReference type="FunFam" id="2.160.20.10:FF:000002">
    <property type="entry name" value="Endopolygalacturonase D"/>
    <property type="match status" value="1"/>
</dbReference>
<proteinExistence type="inferred from homology"/>
<dbReference type="InterPro" id="IPR050434">
    <property type="entry name" value="Glycosyl_hydrlase_28"/>
</dbReference>
<keyword evidence="18" id="KW-1185">Reference proteome</keyword>
<dbReference type="SUPFAM" id="SSF51126">
    <property type="entry name" value="Pectin lyase-like"/>
    <property type="match status" value="1"/>
</dbReference>
<evidence type="ECO:0000256" key="12">
    <source>
        <dbReference type="ARBA" id="ARBA00034074"/>
    </source>
</evidence>
<comment type="similarity">
    <text evidence="2 15">Belongs to the glycosyl hydrolase 28 family.</text>
</comment>
<comment type="function">
    <text evidence="13">Involved in maceration and soft-rotting of plant tissue. Hydrolyzes the 1,4-alpha glycosidic bonds of de-esterified pectate in the smooth region of the plant cell wall.</text>
</comment>
<dbReference type="Pfam" id="PF00295">
    <property type="entry name" value="Glyco_hydro_28"/>
    <property type="match status" value="1"/>
</dbReference>
<feature type="signal peptide" evidence="16">
    <location>
        <begin position="1"/>
        <end position="22"/>
    </location>
</feature>
<organism evidence="17 18">
    <name type="scientific">Hyaloscypha hepaticicola</name>
    <dbReference type="NCBI Taxonomy" id="2082293"/>
    <lineage>
        <taxon>Eukaryota</taxon>
        <taxon>Fungi</taxon>
        <taxon>Dikarya</taxon>
        <taxon>Ascomycota</taxon>
        <taxon>Pezizomycotina</taxon>
        <taxon>Leotiomycetes</taxon>
        <taxon>Helotiales</taxon>
        <taxon>Hyaloscyphaceae</taxon>
        <taxon>Hyaloscypha</taxon>
    </lineage>
</organism>
<dbReference type="InterPro" id="IPR000743">
    <property type="entry name" value="Glyco_hydro_28"/>
</dbReference>
<evidence type="ECO:0000256" key="1">
    <source>
        <dbReference type="ARBA" id="ARBA00004613"/>
    </source>
</evidence>
<comment type="catalytic activity">
    <reaction evidence="12">
        <text>(1,4-alpha-D-galacturonosyl)n+m + H2O = (1,4-alpha-D-galacturonosyl)n + (1,4-alpha-D-galacturonosyl)m.</text>
        <dbReference type="EC" id="3.2.1.15"/>
    </reaction>
</comment>
<feature type="chain" id="PRO_5014362449" description="endo-polygalacturonase" evidence="16">
    <location>
        <begin position="23"/>
        <end position="438"/>
    </location>
</feature>
<evidence type="ECO:0000256" key="16">
    <source>
        <dbReference type="SAM" id="SignalP"/>
    </source>
</evidence>
<gene>
    <name evidence="17" type="ORF">NA56DRAFT_720371</name>
</gene>
<dbReference type="GO" id="GO:0071555">
    <property type="term" value="P:cell wall organization"/>
    <property type="evidence" value="ECO:0007669"/>
    <property type="project" value="UniProtKB-KW"/>
</dbReference>
<dbReference type="InterPro" id="IPR006626">
    <property type="entry name" value="PbH1"/>
</dbReference>
<evidence type="ECO:0000256" key="8">
    <source>
        <dbReference type="ARBA" id="ARBA00023157"/>
    </source>
</evidence>
<evidence type="ECO:0000256" key="9">
    <source>
        <dbReference type="ARBA" id="ARBA00023180"/>
    </source>
</evidence>
<keyword evidence="4" id="KW-0964">Secreted</keyword>
<dbReference type="OrthoDB" id="1546079at2759"/>
<keyword evidence="9" id="KW-0325">Glycoprotein</keyword>
<keyword evidence="8" id="KW-1015">Disulfide bond</keyword>